<dbReference type="AlphaFoldDB" id="A0A9K3DCC6"/>
<dbReference type="Proteomes" id="UP000265618">
    <property type="component" value="Unassembled WGS sequence"/>
</dbReference>
<keyword evidence="2" id="KW-1185">Reference proteome</keyword>
<name>A0A9K3DCC6_9EUKA</name>
<evidence type="ECO:0000313" key="1">
    <source>
        <dbReference type="EMBL" id="GIQ92522.1"/>
    </source>
</evidence>
<protein>
    <submittedName>
        <fullName evidence="1">Uncharacterized protein</fullName>
    </submittedName>
</protein>
<organism evidence="1 2">
    <name type="scientific">Kipferlia bialata</name>
    <dbReference type="NCBI Taxonomy" id="797122"/>
    <lineage>
        <taxon>Eukaryota</taxon>
        <taxon>Metamonada</taxon>
        <taxon>Carpediemonas-like organisms</taxon>
        <taxon>Kipferlia</taxon>
    </lineage>
</organism>
<proteinExistence type="predicted"/>
<sequence length="44" mass="5059">IYKTYRTQTSYETFIASQVKAAISGVSQELEYADFYEDRQGVSD</sequence>
<accession>A0A9K3DCC6</accession>
<feature type="non-terminal residue" evidence="1">
    <location>
        <position position="44"/>
    </location>
</feature>
<reference evidence="1 2" key="1">
    <citation type="journal article" date="2018" name="PLoS ONE">
        <title>The draft genome of Kipferlia bialata reveals reductive genome evolution in fornicate parasites.</title>
        <authorList>
            <person name="Tanifuji G."/>
            <person name="Takabayashi S."/>
            <person name="Kume K."/>
            <person name="Takagi M."/>
            <person name="Nakayama T."/>
            <person name="Kamikawa R."/>
            <person name="Inagaki Y."/>
            <person name="Hashimoto T."/>
        </authorList>
    </citation>
    <scope>NUCLEOTIDE SEQUENCE [LARGE SCALE GENOMIC DNA]</scope>
    <source>
        <strain evidence="1">NY0173</strain>
    </source>
</reference>
<gene>
    <name evidence="1" type="ORF">KIPB_016342</name>
</gene>
<evidence type="ECO:0000313" key="2">
    <source>
        <dbReference type="Proteomes" id="UP000265618"/>
    </source>
</evidence>
<comment type="caution">
    <text evidence="1">The sequence shown here is derived from an EMBL/GenBank/DDBJ whole genome shotgun (WGS) entry which is preliminary data.</text>
</comment>
<dbReference type="EMBL" id="BDIP01009902">
    <property type="protein sequence ID" value="GIQ92522.1"/>
    <property type="molecule type" value="Genomic_DNA"/>
</dbReference>